<keyword evidence="4" id="KW-0227">DNA damage</keyword>
<dbReference type="EMBL" id="BARV01007229">
    <property type="protein sequence ID" value="GAI05057.1"/>
    <property type="molecule type" value="Genomic_DNA"/>
</dbReference>
<comment type="caution">
    <text evidence="11">The sequence shown here is derived from an EMBL/GenBank/DDBJ whole genome shotgun (WGS) entry which is preliminary data.</text>
</comment>
<dbReference type="GO" id="GO:0035485">
    <property type="term" value="F:adenine/guanine mispair binding"/>
    <property type="evidence" value="ECO:0007669"/>
    <property type="project" value="TreeGrafter"/>
</dbReference>
<evidence type="ECO:0000256" key="9">
    <source>
        <dbReference type="ARBA" id="ARBA00023295"/>
    </source>
</evidence>
<dbReference type="GO" id="GO:0046872">
    <property type="term" value="F:metal ion binding"/>
    <property type="evidence" value="ECO:0007669"/>
    <property type="project" value="UniProtKB-KW"/>
</dbReference>
<evidence type="ECO:0000256" key="6">
    <source>
        <dbReference type="ARBA" id="ARBA00023004"/>
    </source>
</evidence>
<proteinExistence type="inferred from homology"/>
<keyword evidence="7" id="KW-0411">Iron-sulfur</keyword>
<evidence type="ECO:0000259" key="10">
    <source>
        <dbReference type="Pfam" id="PF00730"/>
    </source>
</evidence>
<keyword evidence="5" id="KW-0378">Hydrolase</keyword>
<evidence type="ECO:0000313" key="11">
    <source>
        <dbReference type="EMBL" id="GAI05057.1"/>
    </source>
</evidence>
<keyword evidence="3" id="KW-0479">Metal-binding</keyword>
<dbReference type="GO" id="GO:0006298">
    <property type="term" value="P:mismatch repair"/>
    <property type="evidence" value="ECO:0007669"/>
    <property type="project" value="TreeGrafter"/>
</dbReference>
<name>X1KDG8_9ZZZZ</name>
<dbReference type="Pfam" id="PF00730">
    <property type="entry name" value="HhH-GPD"/>
    <property type="match status" value="1"/>
</dbReference>
<protein>
    <recommendedName>
        <fullName evidence="10">HhH-GPD domain-containing protein</fullName>
    </recommendedName>
</protein>
<dbReference type="GO" id="GO:0000701">
    <property type="term" value="F:purine-specific mismatch base pair DNA N-glycosylase activity"/>
    <property type="evidence" value="ECO:0007669"/>
    <property type="project" value="TreeGrafter"/>
</dbReference>
<dbReference type="InterPro" id="IPR011257">
    <property type="entry name" value="DNA_glycosylase"/>
</dbReference>
<accession>X1KDG8</accession>
<reference evidence="11" key="1">
    <citation type="journal article" date="2014" name="Front. Microbiol.">
        <title>High frequency of phylogenetically diverse reductive dehalogenase-homologous genes in deep subseafloor sedimentary metagenomes.</title>
        <authorList>
            <person name="Kawai M."/>
            <person name="Futagami T."/>
            <person name="Toyoda A."/>
            <person name="Takaki Y."/>
            <person name="Nishi S."/>
            <person name="Hori S."/>
            <person name="Arai W."/>
            <person name="Tsubouchi T."/>
            <person name="Morono Y."/>
            <person name="Uchiyama I."/>
            <person name="Ito T."/>
            <person name="Fujiyama A."/>
            <person name="Inagaki F."/>
            <person name="Takami H."/>
        </authorList>
    </citation>
    <scope>NUCLEOTIDE SEQUENCE</scope>
    <source>
        <strain evidence="11">Expedition CK06-06</strain>
    </source>
</reference>
<feature type="domain" description="HhH-GPD" evidence="10">
    <location>
        <begin position="42"/>
        <end position="124"/>
    </location>
</feature>
<comment type="cofactor">
    <cofactor evidence="1">
        <name>[4Fe-4S] cluster</name>
        <dbReference type="ChEBI" id="CHEBI:49883"/>
    </cofactor>
</comment>
<evidence type="ECO:0000256" key="1">
    <source>
        <dbReference type="ARBA" id="ARBA00001966"/>
    </source>
</evidence>
<evidence type="ECO:0000256" key="2">
    <source>
        <dbReference type="ARBA" id="ARBA00008343"/>
    </source>
</evidence>
<dbReference type="PANTHER" id="PTHR42944">
    <property type="entry name" value="ADENINE DNA GLYCOSYLASE"/>
    <property type="match status" value="1"/>
</dbReference>
<evidence type="ECO:0000256" key="5">
    <source>
        <dbReference type="ARBA" id="ARBA00022801"/>
    </source>
</evidence>
<dbReference type="InterPro" id="IPR003265">
    <property type="entry name" value="HhH-GPD_domain"/>
</dbReference>
<dbReference type="GO" id="GO:0034039">
    <property type="term" value="F:8-oxo-7,8-dihydroguanine DNA N-glycosylase activity"/>
    <property type="evidence" value="ECO:0007669"/>
    <property type="project" value="TreeGrafter"/>
</dbReference>
<gene>
    <name evidence="11" type="ORF">S06H3_14755</name>
</gene>
<sequence length="148" mass="16434">MNAPSANKRKLKAIASIAAKWYRMNGRRYPWREAANPYQVLVAEILLRKTQGSRVLPTYTILMRLYPTPSALAKAKLEHVRSIVAPLGLPKRAELLRKVARKLAASGNEVTSGLDFLEFRGVGQYVANAVDCLAFGKPAPMVEIPEIF</sequence>
<evidence type="ECO:0000256" key="8">
    <source>
        <dbReference type="ARBA" id="ARBA00023204"/>
    </source>
</evidence>
<evidence type="ECO:0000256" key="3">
    <source>
        <dbReference type="ARBA" id="ARBA00022723"/>
    </source>
</evidence>
<keyword evidence="8" id="KW-0234">DNA repair</keyword>
<comment type="similarity">
    <text evidence="2">Belongs to the Nth/MutY family.</text>
</comment>
<evidence type="ECO:0000256" key="4">
    <source>
        <dbReference type="ARBA" id="ARBA00022763"/>
    </source>
</evidence>
<dbReference type="GO" id="GO:0051536">
    <property type="term" value="F:iron-sulfur cluster binding"/>
    <property type="evidence" value="ECO:0007669"/>
    <property type="project" value="UniProtKB-KW"/>
</dbReference>
<dbReference type="Gene3D" id="1.10.340.30">
    <property type="entry name" value="Hypothetical protein, domain 2"/>
    <property type="match status" value="1"/>
</dbReference>
<dbReference type="AlphaFoldDB" id="X1KDG8"/>
<keyword evidence="6" id="KW-0408">Iron</keyword>
<evidence type="ECO:0000256" key="7">
    <source>
        <dbReference type="ARBA" id="ARBA00023014"/>
    </source>
</evidence>
<organism evidence="11">
    <name type="scientific">marine sediment metagenome</name>
    <dbReference type="NCBI Taxonomy" id="412755"/>
    <lineage>
        <taxon>unclassified sequences</taxon>
        <taxon>metagenomes</taxon>
        <taxon>ecological metagenomes</taxon>
    </lineage>
</organism>
<dbReference type="PANTHER" id="PTHR42944:SF1">
    <property type="entry name" value="ADENINE DNA GLYCOSYLASE"/>
    <property type="match status" value="1"/>
</dbReference>
<dbReference type="InterPro" id="IPR044298">
    <property type="entry name" value="MIG/MutY"/>
</dbReference>
<keyword evidence="9" id="KW-0326">Glycosidase</keyword>
<dbReference type="GO" id="GO:0006284">
    <property type="term" value="P:base-excision repair"/>
    <property type="evidence" value="ECO:0007669"/>
    <property type="project" value="InterPro"/>
</dbReference>
<dbReference type="CDD" id="cd00056">
    <property type="entry name" value="ENDO3c"/>
    <property type="match status" value="1"/>
</dbReference>
<dbReference type="SUPFAM" id="SSF48150">
    <property type="entry name" value="DNA-glycosylase"/>
    <property type="match status" value="1"/>
</dbReference>
<dbReference type="GO" id="GO:0032357">
    <property type="term" value="F:oxidized purine DNA binding"/>
    <property type="evidence" value="ECO:0007669"/>
    <property type="project" value="TreeGrafter"/>
</dbReference>